<name>C4TIG6_ECO57</name>
<sequence>MVPLAPLQVPSRQGWSLSLRSRYHPCRDGFIVELKLITHIVTPCESFAQLSFKHRTKNIRFS</sequence>
<organism evidence="1">
    <name type="scientific">Escherichia coli O157:H7</name>
    <dbReference type="NCBI Taxonomy" id="83334"/>
    <lineage>
        <taxon>Bacteria</taxon>
        <taxon>Pseudomonadati</taxon>
        <taxon>Pseudomonadota</taxon>
        <taxon>Gammaproteobacteria</taxon>
        <taxon>Enterobacterales</taxon>
        <taxon>Enterobacteriaceae</taxon>
        <taxon>Escherichia</taxon>
    </lineage>
</organism>
<dbReference type="AlphaFoldDB" id="C4TIG6"/>
<protein>
    <submittedName>
        <fullName evidence="1">Uncharacterized protein</fullName>
    </submittedName>
</protein>
<dbReference type="EMBL" id="AB471557">
    <property type="protein sequence ID" value="BAH79204.1"/>
    <property type="molecule type" value="Genomic_DNA"/>
</dbReference>
<evidence type="ECO:0000313" key="1">
    <source>
        <dbReference type="EMBL" id="BAH79204.1"/>
    </source>
</evidence>
<proteinExistence type="predicted"/>
<reference evidence="1" key="1">
    <citation type="journal article" date="2009" name="Genome Res.">
        <title>Inference of the impact of insertion sequence (IS) elements on bacterial genome diversification through analysis of small-size structural polymorphisms in Escherichia coli O157 genomes.</title>
        <authorList>
            <person name="Ooka T."/>
            <person name="Ogura Y."/>
            <person name="Asadulghani M."/>
            <person name="Ohnishi M."/>
            <person name="Nakayama K."/>
            <person name="Terajima J."/>
            <person name="Watanabe H."/>
            <person name="Hayashi T."/>
        </authorList>
    </citation>
    <scope>NUCLEOTIDE SEQUENCE</scope>
    <source>
        <strain evidence="1">980938</strain>
    </source>
</reference>
<accession>C4TIG6</accession>